<feature type="transmembrane region" description="Helical" evidence="1">
    <location>
        <begin position="3269"/>
        <end position="3289"/>
    </location>
</feature>
<evidence type="ECO:0000313" key="4">
    <source>
        <dbReference type="Proteomes" id="UP000009168"/>
    </source>
</evidence>
<evidence type="ECO:0000256" key="1">
    <source>
        <dbReference type="SAM" id="Phobius"/>
    </source>
</evidence>
<keyword evidence="1" id="KW-0472">Membrane</keyword>
<feature type="transmembrane region" description="Helical" evidence="1">
    <location>
        <begin position="2992"/>
        <end position="3015"/>
    </location>
</feature>
<organism evidence="3 4">
    <name type="scientific">Tetrahymena thermophila (strain SB210)</name>
    <dbReference type="NCBI Taxonomy" id="312017"/>
    <lineage>
        <taxon>Eukaryota</taxon>
        <taxon>Sar</taxon>
        <taxon>Alveolata</taxon>
        <taxon>Ciliophora</taxon>
        <taxon>Intramacronucleata</taxon>
        <taxon>Oligohymenophorea</taxon>
        <taxon>Hymenostomatida</taxon>
        <taxon>Tetrahymenina</taxon>
        <taxon>Tetrahymenidae</taxon>
        <taxon>Tetrahymena</taxon>
    </lineage>
</organism>
<dbReference type="EMBL" id="GG662686">
    <property type="protein sequence ID" value="EAR82863.2"/>
    <property type="molecule type" value="Genomic_DNA"/>
</dbReference>
<feature type="transmembrane region" description="Helical" evidence="1">
    <location>
        <begin position="3213"/>
        <end position="3231"/>
    </location>
</feature>
<dbReference type="SUPFAM" id="SSF57184">
    <property type="entry name" value="Growth factor receptor domain"/>
    <property type="match status" value="1"/>
</dbReference>
<sequence>MQIQMKRYCIFYLFLVKQIYAEDCSDNECFSETVNKCIMFSFDIVGRDSQNQKCLYDREITSKVDKCFDKQINQVSTVCKNSLNTMCVTISNDIDDNYIGIYQNQIGDLICIEKQDVNQLILASPLSLIKLKSQYCIQDDYSLEKLSQRINSMKCSCKPQFCLESDSCISMDSKDNIARDTNQLCLSINQEGQIQSCYLDKSICLIKDPNNQKSKCVLQEEAENVIGIALINGNNECILQDSYQKLQIDENLVSLKKDYCLFQSSQVVRIKDQNKLVVGRTQQFMCVQENQVYSDKNNLVEMCIFGFCISNNSCVLMDDFQYISKMSDDTCSGNSNTDFKECFYSREANTTCILEEDGQQSCEIITIQNTNASGAILNQYDNNIGKCIRANQKLIEINLQQDNQKLTCAEGLCILKMPVYNKFNDLIYYTYECTEITFSNQTAAQDDDGYCQPTPTSKICKKTNQCLLGKKCVDMTYDKSLPNFAKEQGTTACLPYQLTEEKGQKIKNCPYGFCILQMKINQRYCIQLGSFIQSLQYIGVEKSTQRCLTSYQISTIGIDQCADMNYCIFQIPSKSKQKQYLCHLLQLESTQFKGFQVPAKNANGYCQKLQQDKTISCVDGFYCISKLGQCVPLDSKINIARSSTQLCQSAYTDQSIYCAQQYCQLNQRCIPLSFEYPGRENKTSKCLQENEKGIFGAGSCFEIFCLIGKSDEENEQFCVQIDYKISSQVGRYKISQKCVKEDDYSTKTEIEKCFKGQYCIKKDEKGVQACTKVHNDIICSDDNGECVQASDQSKKCKNCPFSQCLQSEKCINLENQYCQDANGSCQSIYSYSCSVCPEKYCLNQRMNRCIYYQFIPNNYSKANCLYQPRQDQQCFLQDINSVNKYQENLCINKNHFCISLADEKSSKQCFFCPKYYYNPGDGFCYQKKNDNQYPFFNLDIQYSSEDCFPNSDCSNNSQKCPEGCQKCEGPNMCTQCIDDYFLYYDKDTQYQVCVKCDTQFYNNLNQDPQLQKYGNEFFKCIECNLQEQDWQLKKQLKKNCAKMVVKFIGNYRFTKNYSNLLYYVVSSGISANISESQAKRLPVNFMVEYKNSSPFSCEQTCLRCESDPKKPIYCYKCIDRYYSDEQGKCQKCPLNCLKCGKVIFNEQNQPILIEDIPKELLDDQKYSFSGAVFACVQCIAQYAISHDFSQCIQCGFNCLECAFEMSGNLLNYRKQNFKQEYQFFKCIKCLQGYQLSANKKDCIIPQVLQLCYEQGIYDKNSGQSLQTYLDIFNAENNYQCLKCKENTCSYQNVCIKRSYFFDFFYINTIFNCQKLENDYEKTTINYCQNGVSAQINSYLACDQNNKCKNQIYQCEECYTDLQIYQCKKCKINGQIPSIFGCLPCQPGCLKCYEEGYIDNKRINFTDYLINNPQGTLNLNLSQRLNYKSIFNIKMKCIECYYGYTIDFTQQYCLTPQCGNYCQNCINQNDIPLCLSCNYNKLFQLIEPIQSFISQLHFGTNYLNNFQQMVTFNSEQKNCQICPLLCETCEDNQINLASDPLNLYKINCYSCKQQLPNTQPEMQKYEIRYDKFRKRCIYCLKEDNGCYFKKKTEIFAICGTANEPFGKGTIDEPYNLYKVKTTDLDQLIINESDFDMALVYYNELQLRYINFIINFVDPSRNCTQINALNFTTKLKDKIPSVQNISITLNAFQNDQQSDYILYQQNIAIFRGFSFFKIQNFNLIPKNLDSQFGFNVEDEYLKYIEFQNVKFTCQRQFYNQLQLSFQNFNGTFLMNNTYLRNCSFQQQTLINVFSSFITTYLTYNLTNVSILYSDFLSKSKFISISSRSTLEIYNFTFQHGVLENQSQIFSNNFQGDDLTSTLNITHFYFQNTTILTQSQILIGERFNYFYLQDFIFINSTSKLNLNKKIKNSLFSVNTINANNVTIQSNIFEKTHIIQFSPIQDFIDQTSINLNQFLLFNNTISSYEQIFFYQNGRFKTDVNITNFNISQNTYSQNYNLYLFKFKQINSLILNNGIVDEKELITFIQVTSVNKVSVQSLSFGNKLISSSSQNLINIQDIIYQVQLKNVTFNQIIADEILLIVSQLATNNLNLSAFKAIFSIINFNQIVLRKQASVKLNIHIFSAAQISLSYGIAKFNLIQALNVNQPAIESQSDNFLSSVINCKNPLGQIEITNAYLTNADNHPNHNLFYIQAISVSIQSSNFVIKSNNYNKLQLAGSPILGGLAQIQCRELKIQSSLFSGGLSLQGGGIYWQALEMASIYISQTNFTENWSFSQKDPKNSNGGAIYINQVQYNYGVTINIVQCLFQNNFAYLRGGALYVSPNKRKFYLNLQKSQFINNYSQEGSNFYSSQQFMQNIIMIQQTQTLYQYEFIQKLMSQIEKIVLPIYNSPSLFYLQGFYQVHLLQNNYTAEKAPNINQVDDKIQLIFQGLLFFENINQLSLIQNRINQFTSNKHLIRLSYIGSFQMFLDSINDNQQFTLNKPNDDLDSFVYIFSNSIKINQLTYQNNTCVRCLQGNIRAVSNHILIIDSVLKLNTAYNGGALSISQQFQTIIQGNNFRFLPINFNQEYIIRRSDQNQTIYNTTFINNSALNNGGSILVSDSIFYLIRCLFQENNAAGYGGAVVSDLNIKSDQIQKIHLIKNIFLNNVAKIGSSFYQIQNLPIYQQYNNQLKGNKAKLYNNNLLQFAVNFIGIKNKQVLKNSMNIDKHISGYFQDEILLQLVNSEDQPITILNKEITLNIVVQGEDYYINQQSISQRSGIFNITDKIQVFGRLGKRIKLLIYSEYAKYPVYGLDGEVIKIETDIFFEIVINIVQKCPQGTQHFSDYLKKDKCNNCPQFMFNLNDGDKCYKCPQEFICENKNIYLPQGMWRSQNNSYNFIGCYGYFQCVGDIDRQFEFNKYSDVNRYCIEGNIGPLCMDCDLFGKYWNQRFYQSAIYTCTKCGEFNASKAVDCIILLINIILFICMAKKICQLMDYLKIKKIFEVLKIHFRFDERFFIIMNILLNYTAQLTVCMNNMIYLPVWFKQILKGLGNPSEIVLKLFDCIFSQISLFNDDNILYFYFRIVILLILNLLICIISLVCFKILKKKETLVCFSVLIYFTIHLYTYSIDSTLKMMFCDSVEDKLYVNQFPNIECDNQHVLLMKSLLIPCLCFQIMFIIFVFLLLIKENQITRKKKQITSIFSYFYKRFWWQFYIIGMKLLVIIIDNFFYLSIQLKGSILCALYLSLTLSQLYFYPYKRLYYNYLDIFFSILITINFGMISNLGQYENQERTFITFFILNITFIIVFFYFWMLRDKIKIILQKLIIKYQKVQQPPKKQSAIILWKSLRLRINNKQKFDYIQNEQVFFQKLSKYHQIQKQNNLIKQIELF</sequence>
<keyword evidence="1 3" id="KW-0812">Transmembrane</keyword>
<dbReference type="Proteomes" id="UP000009168">
    <property type="component" value="Unassembled WGS sequence"/>
</dbReference>
<dbReference type="OrthoDB" id="509564at2759"/>
<feature type="transmembrane region" description="Helical" evidence="1">
    <location>
        <begin position="3142"/>
        <end position="3162"/>
    </location>
</feature>
<feature type="chain" id="PRO_5004200936" evidence="2">
    <location>
        <begin position="22"/>
        <end position="3365"/>
    </location>
</feature>
<dbReference type="KEGG" id="tet:TTHERM_01076900"/>
<feature type="transmembrane region" description="Helical" evidence="1">
    <location>
        <begin position="3238"/>
        <end position="3257"/>
    </location>
</feature>
<keyword evidence="2" id="KW-0732">Signal</keyword>
<evidence type="ECO:0000313" key="3">
    <source>
        <dbReference type="EMBL" id="EAR82863.2"/>
    </source>
</evidence>
<feature type="transmembrane region" description="Helical" evidence="1">
    <location>
        <begin position="3056"/>
        <end position="3078"/>
    </location>
</feature>
<keyword evidence="1" id="KW-1133">Transmembrane helix</keyword>
<dbReference type="HOGENOM" id="CLU_000184_0_0_1"/>
<dbReference type="GeneID" id="7822840"/>
<proteinExistence type="predicted"/>
<dbReference type="InterPro" id="IPR009030">
    <property type="entry name" value="Growth_fac_rcpt_cys_sf"/>
</dbReference>
<reference evidence="4" key="1">
    <citation type="journal article" date="2006" name="PLoS Biol.">
        <title>Macronuclear genome sequence of the ciliate Tetrahymena thermophila, a model eukaryote.</title>
        <authorList>
            <person name="Eisen J.A."/>
            <person name="Coyne R.S."/>
            <person name="Wu M."/>
            <person name="Wu D."/>
            <person name="Thiagarajan M."/>
            <person name="Wortman J.R."/>
            <person name="Badger J.H."/>
            <person name="Ren Q."/>
            <person name="Amedeo P."/>
            <person name="Jones K.M."/>
            <person name="Tallon L.J."/>
            <person name="Delcher A.L."/>
            <person name="Salzberg S.L."/>
            <person name="Silva J.C."/>
            <person name="Haas B.J."/>
            <person name="Majoros W.H."/>
            <person name="Farzad M."/>
            <person name="Carlton J.M."/>
            <person name="Smith R.K. Jr."/>
            <person name="Garg J."/>
            <person name="Pearlman R.E."/>
            <person name="Karrer K.M."/>
            <person name="Sun L."/>
            <person name="Manning G."/>
            <person name="Elde N.C."/>
            <person name="Turkewitz A.P."/>
            <person name="Asai D.J."/>
            <person name="Wilkes D.E."/>
            <person name="Wang Y."/>
            <person name="Cai H."/>
            <person name="Collins K."/>
            <person name="Stewart B.A."/>
            <person name="Lee S.R."/>
            <person name="Wilamowska K."/>
            <person name="Weinberg Z."/>
            <person name="Ruzzo W.L."/>
            <person name="Wloga D."/>
            <person name="Gaertig J."/>
            <person name="Frankel J."/>
            <person name="Tsao C.-C."/>
            <person name="Gorovsky M.A."/>
            <person name="Keeling P.J."/>
            <person name="Waller R.F."/>
            <person name="Patron N.J."/>
            <person name="Cherry J.M."/>
            <person name="Stover N.A."/>
            <person name="Krieger C.J."/>
            <person name="del Toro C."/>
            <person name="Ryder H.F."/>
            <person name="Williamson S.C."/>
            <person name="Barbeau R.A."/>
            <person name="Hamilton E.P."/>
            <person name="Orias E."/>
        </authorList>
    </citation>
    <scope>NUCLEOTIDE SEQUENCE [LARGE SCALE GENOMIC DNA]</scope>
    <source>
        <strain evidence="4">SB210</strain>
    </source>
</reference>
<gene>
    <name evidence="3" type="ORF">TTHERM_01076900</name>
</gene>
<dbReference type="InterPro" id="IPR006212">
    <property type="entry name" value="Furin_repeat"/>
</dbReference>
<protein>
    <submittedName>
        <fullName evidence="3">Transmembrane protein, putative</fullName>
    </submittedName>
</protein>
<dbReference type="PANTHER" id="PTHR11319">
    <property type="entry name" value="G PROTEIN-COUPLED RECEPTOR-RELATED"/>
    <property type="match status" value="1"/>
</dbReference>
<name>Q22C49_TETTS</name>
<dbReference type="SMART" id="SM00261">
    <property type="entry name" value="FU"/>
    <property type="match status" value="1"/>
</dbReference>
<feature type="transmembrane region" description="Helical" evidence="1">
    <location>
        <begin position="2950"/>
        <end position="2967"/>
    </location>
</feature>
<dbReference type="InParanoid" id="Q22C49"/>
<feature type="transmembrane region" description="Helical" evidence="1">
    <location>
        <begin position="3085"/>
        <end position="3103"/>
    </location>
</feature>
<feature type="transmembrane region" description="Helical" evidence="1">
    <location>
        <begin position="3185"/>
        <end position="3207"/>
    </location>
</feature>
<dbReference type="PANTHER" id="PTHR11319:SF35">
    <property type="entry name" value="OUTER MEMBRANE PROTEIN PMPC-RELATED"/>
    <property type="match status" value="1"/>
</dbReference>
<dbReference type="RefSeq" id="XP_001030526.2">
    <property type="nucleotide sequence ID" value="XM_001030526.2"/>
</dbReference>
<feature type="signal peptide" evidence="2">
    <location>
        <begin position="1"/>
        <end position="21"/>
    </location>
</feature>
<evidence type="ECO:0000256" key="2">
    <source>
        <dbReference type="SAM" id="SignalP"/>
    </source>
</evidence>
<accession>Q22C49</accession>
<keyword evidence="4" id="KW-1185">Reference proteome</keyword>